<dbReference type="CDD" id="cd18809">
    <property type="entry name" value="SF1_C_RecD"/>
    <property type="match status" value="1"/>
</dbReference>
<keyword evidence="1" id="KW-0547">Nucleotide-binding</keyword>
<dbReference type="GO" id="GO:0003678">
    <property type="term" value="F:DNA helicase activity"/>
    <property type="evidence" value="ECO:0007669"/>
    <property type="project" value="UniProtKB-ARBA"/>
</dbReference>
<dbReference type="PANTHER" id="PTHR43788:SF6">
    <property type="entry name" value="DNA HELICASE B"/>
    <property type="match status" value="1"/>
</dbReference>
<dbReference type="Pfam" id="PF13538">
    <property type="entry name" value="UvrD_C_2"/>
    <property type="match status" value="1"/>
</dbReference>
<name>A0A328KG69_9LACT</name>
<comment type="caution">
    <text evidence="4">The sequence shown here is derived from an EMBL/GenBank/DDBJ whole genome shotgun (WGS) entry which is preliminary data.</text>
</comment>
<dbReference type="SUPFAM" id="SSF52540">
    <property type="entry name" value="P-loop containing nucleoside triphosphate hydrolases"/>
    <property type="match status" value="1"/>
</dbReference>
<reference evidence="4 5" key="1">
    <citation type="submission" date="2017-03" db="EMBL/GenBank/DDBJ databases">
        <title>wgs assembly of Dolosigranulum pigrum KPL CDC strains.</title>
        <authorList>
            <person name="Brugger S.D."/>
            <person name="Pettigrew M."/>
            <person name="Kong Y."/>
            <person name="Lemon K.P."/>
        </authorList>
    </citation>
    <scope>NUCLEOTIDE SEQUENCE [LARGE SCALE GENOMIC DNA]</scope>
    <source>
        <strain evidence="4 5">KPL1931_CDC4294-98</strain>
    </source>
</reference>
<evidence type="ECO:0000256" key="1">
    <source>
        <dbReference type="ARBA" id="ARBA00022741"/>
    </source>
</evidence>
<dbReference type="PANTHER" id="PTHR43788">
    <property type="entry name" value="DNA2/NAM7 HELICASE FAMILY MEMBER"/>
    <property type="match status" value="1"/>
</dbReference>
<dbReference type="Pfam" id="PF13604">
    <property type="entry name" value="AAA_30"/>
    <property type="match status" value="1"/>
</dbReference>
<dbReference type="CDD" id="cd17933">
    <property type="entry name" value="DEXSc_RecD-like"/>
    <property type="match status" value="1"/>
</dbReference>
<evidence type="ECO:0000313" key="4">
    <source>
        <dbReference type="EMBL" id="RAN61405.1"/>
    </source>
</evidence>
<gene>
    <name evidence="4" type="ORF">B8A44_09595</name>
</gene>
<dbReference type="InterPro" id="IPR027417">
    <property type="entry name" value="P-loop_NTPase"/>
</dbReference>
<protein>
    <recommendedName>
        <fullName evidence="3">AAA+ ATPase domain-containing protein</fullName>
    </recommendedName>
</protein>
<dbReference type="InterPro" id="IPR029493">
    <property type="entry name" value="RecD2-like_HHH"/>
</dbReference>
<sequence>MMSHGDPIQLLENEDVEGISRLHGMGEKSARKTIQRFKMFVDDFPFINAMAKFGLSDIARENVKKHYGVDELQRAIKDAEENIYRFTEIKGFGFKKCDELFLNAGNDPNDTRRIEAYVDYMFQEQHQEGNSYITPSEYIAKINEFFPVVNHDMKVFAGNLVSNTPDKYVYINDEDGQRITTKMMYNIEKGIARELYRLKTSKSNVNVGSVDKAIQRAEKINGWQYDESQVKAIRQMAKSNIYVLQGLSGTGKTSALMAYLNLVEASGYSYATCALAGKAADNLTQVTGKVGRTIHSLIGYGLNNAKGADNPLEYDVIVVDEISMVNAEIFYALLKAIRTGSTLIMIGDYGQLDSIDVGVMSGLIDSRKHIPMGLLSKIHRQAEKSGIITHSFNIRQGKKPSELTYNEGVRVYGELEDLEYRIYAKEEEGNIGIETAKVFSDKLNDFDVEDIQIICSTKSTGKTHVREINSRCQRVFNSNGLKDKNKVQVGGKQYGYELCVGDKVINMQNEYSLYNIAGKKTPIYNGNTGIIESIRLGKDEDGNDEKQMEIRFNGIGTVIVTENHFSSIHLGYAITTHKSQGSTIPCVIFALPFHYMLNTKELIYTGMTRASKDLTILTTKESLKMGIGKSGTKDKKTNLGYFIQEKFKGDNNE</sequence>
<evidence type="ECO:0000259" key="3">
    <source>
        <dbReference type="SMART" id="SM00382"/>
    </source>
</evidence>
<evidence type="ECO:0000256" key="2">
    <source>
        <dbReference type="ARBA" id="ARBA00022840"/>
    </source>
</evidence>
<evidence type="ECO:0000313" key="5">
    <source>
        <dbReference type="Proteomes" id="UP000249099"/>
    </source>
</evidence>
<dbReference type="Pfam" id="PF14490">
    <property type="entry name" value="HHH_RecD2"/>
    <property type="match status" value="1"/>
</dbReference>
<dbReference type="SMART" id="SM00382">
    <property type="entry name" value="AAA"/>
    <property type="match status" value="1"/>
</dbReference>
<dbReference type="Gene3D" id="3.40.50.300">
    <property type="entry name" value="P-loop containing nucleotide triphosphate hydrolases"/>
    <property type="match status" value="2"/>
</dbReference>
<dbReference type="Proteomes" id="UP000249099">
    <property type="component" value="Unassembled WGS sequence"/>
</dbReference>
<dbReference type="AlphaFoldDB" id="A0A328KG69"/>
<dbReference type="Gene3D" id="1.10.10.2220">
    <property type="match status" value="1"/>
</dbReference>
<proteinExistence type="predicted"/>
<dbReference type="InterPro" id="IPR027785">
    <property type="entry name" value="UvrD-like_helicase_C"/>
</dbReference>
<accession>A0A328KG69</accession>
<dbReference type="InterPro" id="IPR050534">
    <property type="entry name" value="Coronavir_polyprotein_1ab"/>
</dbReference>
<dbReference type="GO" id="GO:0005524">
    <property type="term" value="F:ATP binding"/>
    <property type="evidence" value="ECO:0007669"/>
    <property type="project" value="UniProtKB-KW"/>
</dbReference>
<organism evidence="4 5">
    <name type="scientific">Dolosigranulum pigrum</name>
    <dbReference type="NCBI Taxonomy" id="29394"/>
    <lineage>
        <taxon>Bacteria</taxon>
        <taxon>Bacillati</taxon>
        <taxon>Bacillota</taxon>
        <taxon>Bacilli</taxon>
        <taxon>Lactobacillales</taxon>
        <taxon>Carnobacteriaceae</taxon>
        <taxon>Dolosigranulum</taxon>
    </lineage>
</organism>
<feature type="domain" description="AAA+ ATPase" evidence="3">
    <location>
        <begin position="238"/>
        <end position="481"/>
    </location>
</feature>
<dbReference type="InterPro" id="IPR003593">
    <property type="entry name" value="AAA+_ATPase"/>
</dbReference>
<dbReference type="Gene3D" id="2.30.30.940">
    <property type="match status" value="1"/>
</dbReference>
<keyword evidence="2" id="KW-0067">ATP-binding</keyword>
<dbReference type="EMBL" id="NAQV01000058">
    <property type="protein sequence ID" value="RAN61405.1"/>
    <property type="molecule type" value="Genomic_DNA"/>
</dbReference>